<gene>
    <name evidence="2" type="ORF">D6201_10720</name>
</gene>
<evidence type="ECO:0000313" key="2">
    <source>
        <dbReference type="EMBL" id="RJY09761.1"/>
    </source>
</evidence>
<reference evidence="2 3" key="1">
    <citation type="journal article" date="2017" name="Int. J. Syst. Evol. Microbiol.">
        <title>Erythrobacter aquimixticola sp. nov., isolated from the junction between the ocean and a freshwater spring.</title>
        <authorList>
            <person name="Park S."/>
            <person name="Jung Y.T."/>
            <person name="Choi S.J."/>
            <person name="Yoon J.H."/>
        </authorList>
    </citation>
    <scope>NUCLEOTIDE SEQUENCE [LARGE SCALE GENOMIC DNA]</scope>
    <source>
        <strain evidence="2 3">JSSK-14</strain>
    </source>
</reference>
<evidence type="ECO:0000313" key="3">
    <source>
        <dbReference type="Proteomes" id="UP000285232"/>
    </source>
</evidence>
<feature type="transmembrane region" description="Helical" evidence="1">
    <location>
        <begin position="40"/>
        <end position="60"/>
    </location>
</feature>
<keyword evidence="1" id="KW-1133">Transmembrane helix</keyword>
<dbReference type="EMBL" id="RAHX01000001">
    <property type="protein sequence ID" value="RJY09761.1"/>
    <property type="molecule type" value="Genomic_DNA"/>
</dbReference>
<dbReference type="RefSeq" id="WP_120048772.1">
    <property type="nucleotide sequence ID" value="NZ_RAHX01000001.1"/>
</dbReference>
<keyword evidence="3" id="KW-1185">Reference proteome</keyword>
<protein>
    <submittedName>
        <fullName evidence="2">Uncharacterized protein</fullName>
    </submittedName>
</protein>
<keyword evidence="1" id="KW-0812">Transmembrane</keyword>
<keyword evidence="1" id="KW-0472">Membrane</keyword>
<proteinExistence type="predicted"/>
<dbReference type="AlphaFoldDB" id="A0A419RVF1"/>
<evidence type="ECO:0000256" key="1">
    <source>
        <dbReference type="SAM" id="Phobius"/>
    </source>
</evidence>
<dbReference type="Proteomes" id="UP000285232">
    <property type="component" value="Unassembled WGS sequence"/>
</dbReference>
<organism evidence="2 3">
    <name type="scientific">Aurantiacibacter aquimixticola</name>
    <dbReference type="NCBI Taxonomy" id="1958945"/>
    <lineage>
        <taxon>Bacteria</taxon>
        <taxon>Pseudomonadati</taxon>
        <taxon>Pseudomonadota</taxon>
        <taxon>Alphaproteobacteria</taxon>
        <taxon>Sphingomonadales</taxon>
        <taxon>Erythrobacteraceae</taxon>
        <taxon>Aurantiacibacter</taxon>
    </lineage>
</organism>
<accession>A0A419RVF1</accession>
<name>A0A419RVF1_9SPHN</name>
<sequence length="68" mass="7373">MAQFLRETVPAIWSPARERLSGGAMGGTTAFRGDIQGLRALAVLSVGGLALAFLLAWLSYRVIERRLL</sequence>
<comment type="caution">
    <text evidence="2">The sequence shown here is derived from an EMBL/GenBank/DDBJ whole genome shotgun (WGS) entry which is preliminary data.</text>
</comment>